<sequence>MRHYRPIQVLGSGGFGKTYLAEDVEKFNEICVIKQFAPQVQGTGALHKATELFQQEARRLQQLGEHPQIPTLFAYFEEDKRLYLVQQYVKGQNLLEELQHQGIFSEFKIRELLLDLLNILQSVHQHKVIHRDIKPQNIIRRKSPQPPKGDLVLIDFGASKKLSETVVAQQGTTIGSFGYAPLEQMQAGEAYSASDLYSLGATCFHLLTTIPPWELWKKQGYGWIDNWRQHLRQPLSEELAAILDKLLQTDYRERYQSAEAVLQD</sequence>
<evidence type="ECO:0000256" key="8">
    <source>
        <dbReference type="ARBA" id="ARBA00048679"/>
    </source>
</evidence>
<evidence type="ECO:0000313" key="11">
    <source>
        <dbReference type="EMBL" id="AUB34780.1"/>
    </source>
</evidence>
<dbReference type="KEGG" id="nfl:COO91_00611"/>
<reference evidence="11 12" key="1">
    <citation type="submission" date="2017-11" db="EMBL/GenBank/DDBJ databases">
        <title>Complete genome of a free-living desiccation-tolerant cyanobacterium and its photosynthetic adaptation to extreme terrestrial habitat.</title>
        <authorList>
            <person name="Shang J."/>
        </authorList>
    </citation>
    <scope>NUCLEOTIDE SEQUENCE [LARGE SCALE GENOMIC DNA]</scope>
    <source>
        <strain evidence="11 12">CCNUN1</strain>
    </source>
</reference>
<evidence type="ECO:0000256" key="7">
    <source>
        <dbReference type="ARBA" id="ARBA00047899"/>
    </source>
</evidence>
<dbReference type="PROSITE" id="PS50011">
    <property type="entry name" value="PROTEIN_KINASE_DOM"/>
    <property type="match status" value="1"/>
</dbReference>
<dbReference type="GO" id="GO:0005524">
    <property type="term" value="F:ATP binding"/>
    <property type="evidence" value="ECO:0007669"/>
    <property type="project" value="UniProtKB-UniRule"/>
</dbReference>
<keyword evidence="6 9" id="KW-0067">ATP-binding</keyword>
<dbReference type="PANTHER" id="PTHR24363">
    <property type="entry name" value="SERINE/THREONINE PROTEIN KINASE"/>
    <property type="match status" value="1"/>
</dbReference>
<evidence type="ECO:0000256" key="1">
    <source>
        <dbReference type="ARBA" id="ARBA00012513"/>
    </source>
</evidence>
<keyword evidence="4 9" id="KW-0547">Nucleotide-binding</keyword>
<dbReference type="PANTHER" id="PTHR24363:SF0">
    <property type="entry name" value="SERINE_THREONINE KINASE LIKE DOMAIN CONTAINING 1"/>
    <property type="match status" value="1"/>
</dbReference>
<gene>
    <name evidence="11" type="ORF">COO91_00611</name>
</gene>
<dbReference type="AlphaFoldDB" id="A0A2K8SHD9"/>
<organism evidence="11 12">
    <name type="scientific">Nostoc flagelliforme CCNUN1</name>
    <dbReference type="NCBI Taxonomy" id="2038116"/>
    <lineage>
        <taxon>Bacteria</taxon>
        <taxon>Bacillati</taxon>
        <taxon>Cyanobacteriota</taxon>
        <taxon>Cyanophyceae</taxon>
        <taxon>Nostocales</taxon>
        <taxon>Nostocaceae</taxon>
        <taxon>Nostoc</taxon>
    </lineage>
</organism>
<dbReference type="Proteomes" id="UP000232003">
    <property type="component" value="Chromosome"/>
</dbReference>
<accession>A0A2K8SHD9</accession>
<dbReference type="PROSITE" id="PS00107">
    <property type="entry name" value="PROTEIN_KINASE_ATP"/>
    <property type="match status" value="1"/>
</dbReference>
<feature type="binding site" evidence="9">
    <location>
        <position position="34"/>
    </location>
    <ligand>
        <name>ATP</name>
        <dbReference type="ChEBI" id="CHEBI:30616"/>
    </ligand>
</feature>
<proteinExistence type="predicted"/>
<dbReference type="EMBL" id="CP024785">
    <property type="protein sequence ID" value="AUB34780.1"/>
    <property type="molecule type" value="Genomic_DNA"/>
</dbReference>
<comment type="catalytic activity">
    <reaction evidence="8">
        <text>L-seryl-[protein] + ATP = O-phospho-L-seryl-[protein] + ADP + H(+)</text>
        <dbReference type="Rhea" id="RHEA:17989"/>
        <dbReference type="Rhea" id="RHEA-COMP:9863"/>
        <dbReference type="Rhea" id="RHEA-COMP:11604"/>
        <dbReference type="ChEBI" id="CHEBI:15378"/>
        <dbReference type="ChEBI" id="CHEBI:29999"/>
        <dbReference type="ChEBI" id="CHEBI:30616"/>
        <dbReference type="ChEBI" id="CHEBI:83421"/>
        <dbReference type="ChEBI" id="CHEBI:456216"/>
        <dbReference type="EC" id="2.7.11.1"/>
    </reaction>
</comment>
<evidence type="ECO:0000256" key="3">
    <source>
        <dbReference type="ARBA" id="ARBA00022679"/>
    </source>
</evidence>
<keyword evidence="2 11" id="KW-0723">Serine/threonine-protein kinase</keyword>
<keyword evidence="12" id="KW-1185">Reference proteome</keyword>
<dbReference type="CDD" id="cd14014">
    <property type="entry name" value="STKc_PknB_like"/>
    <property type="match status" value="1"/>
</dbReference>
<evidence type="ECO:0000256" key="5">
    <source>
        <dbReference type="ARBA" id="ARBA00022777"/>
    </source>
</evidence>
<dbReference type="SMART" id="SM00220">
    <property type="entry name" value="S_TKc"/>
    <property type="match status" value="1"/>
</dbReference>
<dbReference type="Gene3D" id="1.10.510.10">
    <property type="entry name" value="Transferase(Phosphotransferase) domain 1"/>
    <property type="match status" value="1"/>
</dbReference>
<dbReference type="SUPFAM" id="SSF56112">
    <property type="entry name" value="Protein kinase-like (PK-like)"/>
    <property type="match status" value="1"/>
</dbReference>
<evidence type="ECO:0000259" key="10">
    <source>
        <dbReference type="PROSITE" id="PS50011"/>
    </source>
</evidence>
<evidence type="ECO:0000313" key="12">
    <source>
        <dbReference type="Proteomes" id="UP000232003"/>
    </source>
</evidence>
<dbReference type="Pfam" id="PF00069">
    <property type="entry name" value="Pkinase"/>
    <property type="match status" value="1"/>
</dbReference>
<dbReference type="InterPro" id="IPR000719">
    <property type="entry name" value="Prot_kinase_dom"/>
</dbReference>
<evidence type="ECO:0000256" key="2">
    <source>
        <dbReference type="ARBA" id="ARBA00022527"/>
    </source>
</evidence>
<evidence type="ECO:0000256" key="9">
    <source>
        <dbReference type="PROSITE-ProRule" id="PRU10141"/>
    </source>
</evidence>
<evidence type="ECO:0000256" key="6">
    <source>
        <dbReference type="ARBA" id="ARBA00022840"/>
    </source>
</evidence>
<evidence type="ECO:0000256" key="4">
    <source>
        <dbReference type="ARBA" id="ARBA00022741"/>
    </source>
</evidence>
<dbReference type="InterPro" id="IPR011009">
    <property type="entry name" value="Kinase-like_dom_sf"/>
</dbReference>
<keyword evidence="3" id="KW-0808">Transferase</keyword>
<comment type="catalytic activity">
    <reaction evidence="7">
        <text>L-threonyl-[protein] + ATP = O-phospho-L-threonyl-[protein] + ADP + H(+)</text>
        <dbReference type="Rhea" id="RHEA:46608"/>
        <dbReference type="Rhea" id="RHEA-COMP:11060"/>
        <dbReference type="Rhea" id="RHEA-COMP:11605"/>
        <dbReference type="ChEBI" id="CHEBI:15378"/>
        <dbReference type="ChEBI" id="CHEBI:30013"/>
        <dbReference type="ChEBI" id="CHEBI:30616"/>
        <dbReference type="ChEBI" id="CHEBI:61977"/>
        <dbReference type="ChEBI" id="CHEBI:456216"/>
        <dbReference type="EC" id="2.7.11.1"/>
    </reaction>
</comment>
<dbReference type="EC" id="2.7.11.1" evidence="1"/>
<dbReference type="GO" id="GO:0004674">
    <property type="term" value="F:protein serine/threonine kinase activity"/>
    <property type="evidence" value="ECO:0007669"/>
    <property type="project" value="UniProtKB-KW"/>
</dbReference>
<keyword evidence="5 11" id="KW-0418">Kinase</keyword>
<feature type="domain" description="Protein kinase" evidence="10">
    <location>
        <begin position="4"/>
        <end position="264"/>
    </location>
</feature>
<protein>
    <recommendedName>
        <fullName evidence="1">non-specific serine/threonine protein kinase</fullName>
        <ecNumber evidence="1">2.7.11.1</ecNumber>
    </recommendedName>
</protein>
<dbReference type="InterPro" id="IPR017441">
    <property type="entry name" value="Protein_kinase_ATP_BS"/>
</dbReference>
<name>A0A2K8SHD9_9NOSO</name>